<feature type="domain" description="S100/CaBP-9k-type calcium binding subdomain" evidence="2">
    <location>
        <begin position="7"/>
        <end position="48"/>
    </location>
</feature>
<accession>A0A7K4Z9G1</accession>
<dbReference type="GO" id="GO:0005615">
    <property type="term" value="C:extracellular space"/>
    <property type="evidence" value="ECO:0007669"/>
    <property type="project" value="TreeGrafter"/>
</dbReference>
<dbReference type="CDD" id="cd00213">
    <property type="entry name" value="S-100"/>
    <property type="match status" value="1"/>
</dbReference>
<dbReference type="Pfam" id="PF01023">
    <property type="entry name" value="S_100"/>
    <property type="match status" value="1"/>
</dbReference>
<feature type="non-terminal residue" evidence="3">
    <location>
        <position position="1"/>
    </location>
</feature>
<sequence length="394" mass="43744">MAQPQENVDGVVAAFYVRARSDSNCSPLSRAELRQLIQQEFADAMENPQDPKTIKKVLCFLDDNSSCRVDFSEVLSLVFHVAKACYKPPQQHQPLEDEPTVPEKAGGEQPLGPRAAGRVFCNQQVPEQGDTPQTQEGEMPEQDQDTPQTQEGETPEQDQDTPQTQEGEMPEQDQDTPQTQEGETPEQDQDTPQTQEGETPEQDQDTPQTQEGETPEQDQDTHQDDGTEAPEGDPERGEILDSAAHKAEETETPKEDPKLPQAHEPEAPGQGSSLPQSPEMESAEQDLNCPSETQGRDPNNKTQVCEAPWQDPNPDKPQNLLPPQRATSPRRDPEPQGTHHDLGLHQPPESEVLDQGHDGAEAPSCPAQQDTHHRQQPAMEPQLLQPLYQWPPQQ</sequence>
<dbReference type="GO" id="GO:1902808">
    <property type="term" value="P:positive regulation of cell cycle G1/S phase transition"/>
    <property type="evidence" value="ECO:0007669"/>
    <property type="project" value="TreeGrafter"/>
</dbReference>
<protein>
    <submittedName>
        <fullName evidence="3">CRNN protein</fullName>
    </submittedName>
</protein>
<evidence type="ECO:0000256" key="1">
    <source>
        <dbReference type="SAM" id="MobiDB-lite"/>
    </source>
</evidence>
<evidence type="ECO:0000259" key="2">
    <source>
        <dbReference type="Pfam" id="PF01023"/>
    </source>
</evidence>
<feature type="compositionally biased region" description="Basic and acidic residues" evidence="1">
    <location>
        <begin position="329"/>
        <end position="343"/>
    </location>
</feature>
<reference evidence="3 4" key="1">
    <citation type="submission" date="2019-09" db="EMBL/GenBank/DDBJ databases">
        <title>Bird 10,000 Genomes (B10K) Project - Family phase.</title>
        <authorList>
            <person name="Zhang G."/>
        </authorList>
    </citation>
    <scope>NUCLEOTIDE SEQUENCE [LARGE SCALE GENOMIC DNA]</scope>
    <source>
        <strain evidence="3">B10K-DU-012-80</strain>
    </source>
</reference>
<feature type="compositionally biased region" description="Basic and acidic residues" evidence="1">
    <location>
        <begin position="233"/>
        <end position="266"/>
    </location>
</feature>
<dbReference type="InterPro" id="IPR011992">
    <property type="entry name" value="EF-hand-dom_pair"/>
</dbReference>
<dbReference type="EMBL" id="VYZL01005982">
    <property type="protein sequence ID" value="NWR67806.1"/>
    <property type="molecule type" value="Genomic_DNA"/>
</dbReference>
<feature type="non-terminal residue" evidence="3">
    <location>
        <position position="394"/>
    </location>
</feature>
<dbReference type="PANTHER" id="PTHR11639">
    <property type="entry name" value="S100 CALCIUM-BINDING PROTEIN"/>
    <property type="match status" value="1"/>
</dbReference>
<proteinExistence type="predicted"/>
<feature type="compositionally biased region" description="Polar residues" evidence="1">
    <location>
        <begin position="121"/>
        <end position="136"/>
    </location>
</feature>
<evidence type="ECO:0000313" key="4">
    <source>
        <dbReference type="Proteomes" id="UP000551127"/>
    </source>
</evidence>
<comment type="caution">
    <text evidence="3">The sequence shown here is derived from an EMBL/GenBank/DDBJ whole genome shotgun (WGS) entry which is preliminary data.</text>
</comment>
<feature type="region of interest" description="Disordered" evidence="1">
    <location>
        <begin position="90"/>
        <end position="394"/>
    </location>
</feature>
<dbReference type="PANTHER" id="PTHR11639:SF26">
    <property type="entry name" value="CORNULIN"/>
    <property type="match status" value="1"/>
</dbReference>
<dbReference type="Gene3D" id="1.10.238.10">
    <property type="entry name" value="EF-hand"/>
    <property type="match status" value="1"/>
</dbReference>
<dbReference type="GO" id="GO:0005509">
    <property type="term" value="F:calcium ion binding"/>
    <property type="evidence" value="ECO:0007669"/>
    <property type="project" value="TreeGrafter"/>
</dbReference>
<dbReference type="InterPro" id="IPR034325">
    <property type="entry name" value="S-100_dom"/>
</dbReference>
<evidence type="ECO:0000313" key="3">
    <source>
        <dbReference type="EMBL" id="NWR67806.1"/>
    </source>
</evidence>
<dbReference type="GO" id="GO:0046914">
    <property type="term" value="F:transition metal ion binding"/>
    <property type="evidence" value="ECO:0007669"/>
    <property type="project" value="InterPro"/>
</dbReference>
<keyword evidence="4" id="KW-1185">Reference proteome</keyword>
<dbReference type="SUPFAM" id="SSF47473">
    <property type="entry name" value="EF-hand"/>
    <property type="match status" value="1"/>
</dbReference>
<dbReference type="OrthoDB" id="9909924at2759"/>
<dbReference type="Proteomes" id="UP000551127">
    <property type="component" value="Unassembled WGS sequence"/>
</dbReference>
<dbReference type="InterPro" id="IPR013787">
    <property type="entry name" value="S100_Ca-bd_sub"/>
</dbReference>
<dbReference type="GO" id="GO:0048306">
    <property type="term" value="F:calcium-dependent protein binding"/>
    <property type="evidence" value="ECO:0007669"/>
    <property type="project" value="TreeGrafter"/>
</dbReference>
<gene>
    <name evidence="3" type="primary">Crnn</name>
    <name evidence="3" type="ORF">BUCABY_R08998</name>
</gene>
<name>A0A7K4Z9G1_BUCAB</name>
<dbReference type="GO" id="GO:0071345">
    <property type="term" value="P:cellular response to cytokine stimulus"/>
    <property type="evidence" value="ECO:0007669"/>
    <property type="project" value="TreeGrafter"/>
</dbReference>
<feature type="compositionally biased region" description="Low complexity" evidence="1">
    <location>
        <begin position="381"/>
        <end position="394"/>
    </location>
</feature>
<dbReference type="AlphaFoldDB" id="A0A7K4Z9G1"/>
<organism evidence="3 4">
    <name type="scientific">Bucorvus abyssinicus</name>
    <name type="common">Northern ground-hornbill</name>
    <name type="synonym">Abyssinian ground-hornbill</name>
    <dbReference type="NCBI Taxonomy" id="153643"/>
    <lineage>
        <taxon>Eukaryota</taxon>
        <taxon>Metazoa</taxon>
        <taxon>Chordata</taxon>
        <taxon>Craniata</taxon>
        <taxon>Vertebrata</taxon>
        <taxon>Euteleostomi</taxon>
        <taxon>Archelosauria</taxon>
        <taxon>Archosauria</taxon>
        <taxon>Dinosauria</taxon>
        <taxon>Saurischia</taxon>
        <taxon>Theropoda</taxon>
        <taxon>Coelurosauria</taxon>
        <taxon>Aves</taxon>
        <taxon>Neognathae</taxon>
        <taxon>Neoaves</taxon>
        <taxon>Telluraves</taxon>
        <taxon>Coraciimorphae</taxon>
        <taxon>Bucerotiformes</taxon>
        <taxon>Bucorvidae</taxon>
        <taxon>Bucorvus</taxon>
    </lineage>
</organism>
<dbReference type="GO" id="GO:0051896">
    <property type="term" value="P:regulation of phosphatidylinositol 3-kinase/protein kinase B signal transduction"/>
    <property type="evidence" value="ECO:0007669"/>
    <property type="project" value="TreeGrafter"/>
</dbReference>